<dbReference type="NCBIfam" id="TIGR01167">
    <property type="entry name" value="LPXTG_anchor"/>
    <property type="match status" value="1"/>
</dbReference>
<organism evidence="7 8">
    <name type="scientific">Planifilum fulgidum</name>
    <dbReference type="NCBI Taxonomy" id="201973"/>
    <lineage>
        <taxon>Bacteria</taxon>
        <taxon>Bacillati</taxon>
        <taxon>Bacillota</taxon>
        <taxon>Bacilli</taxon>
        <taxon>Bacillales</taxon>
        <taxon>Thermoactinomycetaceae</taxon>
        <taxon>Planifilum</taxon>
    </lineage>
</organism>
<evidence type="ECO:0000256" key="2">
    <source>
        <dbReference type="ARBA" id="ARBA00022759"/>
    </source>
</evidence>
<dbReference type="InterPro" id="IPR016071">
    <property type="entry name" value="Staphylococal_nuclease_OB-fold"/>
</dbReference>
<dbReference type="SUPFAM" id="SSF50199">
    <property type="entry name" value="Staphylococcal nuclease"/>
    <property type="match status" value="1"/>
</dbReference>
<evidence type="ECO:0000256" key="1">
    <source>
        <dbReference type="ARBA" id="ARBA00022722"/>
    </source>
</evidence>
<evidence type="ECO:0000256" key="4">
    <source>
        <dbReference type="SAM" id="MobiDB-lite"/>
    </source>
</evidence>
<keyword evidence="1" id="KW-0540">Nuclease</keyword>
<evidence type="ECO:0000313" key="7">
    <source>
        <dbReference type="EMBL" id="SFG00732.1"/>
    </source>
</evidence>
<dbReference type="PANTHER" id="PTHR12302:SF3">
    <property type="entry name" value="SERINE_THREONINE-PROTEIN KINASE 31"/>
    <property type="match status" value="1"/>
</dbReference>
<feature type="chain" id="PRO_5011652735" evidence="5">
    <location>
        <begin position="24"/>
        <end position="246"/>
    </location>
</feature>
<feature type="compositionally biased region" description="Basic and acidic residues" evidence="4">
    <location>
        <begin position="184"/>
        <end position="196"/>
    </location>
</feature>
<keyword evidence="8" id="KW-1185">Reference proteome</keyword>
<dbReference type="SMART" id="SM00318">
    <property type="entry name" value="SNc"/>
    <property type="match status" value="1"/>
</dbReference>
<feature type="region of interest" description="Disordered" evidence="4">
    <location>
        <begin position="25"/>
        <end position="53"/>
    </location>
</feature>
<keyword evidence="2" id="KW-0255">Endonuclease</keyword>
<dbReference type="AlphaFoldDB" id="A0A1I2NAF7"/>
<dbReference type="InterPro" id="IPR035437">
    <property type="entry name" value="SNase_OB-fold_sf"/>
</dbReference>
<feature type="compositionally biased region" description="Polar residues" evidence="4">
    <location>
        <begin position="200"/>
        <end position="211"/>
    </location>
</feature>
<dbReference type="STRING" id="201973.SAMN04488025_11217"/>
<evidence type="ECO:0000256" key="5">
    <source>
        <dbReference type="SAM" id="SignalP"/>
    </source>
</evidence>
<dbReference type="PROSITE" id="PS50830">
    <property type="entry name" value="TNASE_3"/>
    <property type="match status" value="1"/>
</dbReference>
<feature type="signal peptide" evidence="5">
    <location>
        <begin position="1"/>
        <end position="23"/>
    </location>
</feature>
<evidence type="ECO:0000259" key="6">
    <source>
        <dbReference type="PROSITE" id="PS50830"/>
    </source>
</evidence>
<dbReference type="GO" id="GO:0016787">
    <property type="term" value="F:hydrolase activity"/>
    <property type="evidence" value="ECO:0007669"/>
    <property type="project" value="UniProtKB-KW"/>
</dbReference>
<dbReference type="Gene3D" id="2.40.50.90">
    <property type="match status" value="1"/>
</dbReference>
<evidence type="ECO:0000256" key="3">
    <source>
        <dbReference type="ARBA" id="ARBA00022801"/>
    </source>
</evidence>
<dbReference type="Pfam" id="PF00565">
    <property type="entry name" value="SNase"/>
    <property type="match status" value="1"/>
</dbReference>
<evidence type="ECO:0000313" key="8">
    <source>
        <dbReference type="Proteomes" id="UP000198661"/>
    </source>
</evidence>
<feature type="compositionally biased region" description="Low complexity" evidence="4">
    <location>
        <begin position="42"/>
        <end position="53"/>
    </location>
</feature>
<keyword evidence="3" id="KW-0378">Hydrolase</keyword>
<sequence>MRTFRSLALALILVLSLQPHVHAAGENAERERASDQPPIGQEPPTQQLPSPTQLEGEAVRVIDGATIEINLPDGRREMVRLLQIEVPTGSCAPEAAALVRKLVLGKTVRLELGNPERDGDGRLLAYVYANGKSVQQALLNEGLAKVAANPGNGKYAEQYRVFEDHAKTLEKGIWASAPCKKADRTKDSVGEKKSPEDDSNPGSTLEQSKSGNSGGRLPNTGTDHPTHALLGAGLLLIGLLMRRSAA</sequence>
<feature type="domain" description="TNase-like" evidence="6">
    <location>
        <begin position="52"/>
        <end position="176"/>
    </location>
</feature>
<proteinExistence type="predicted"/>
<dbReference type="EMBL" id="FOOK01000012">
    <property type="protein sequence ID" value="SFG00732.1"/>
    <property type="molecule type" value="Genomic_DNA"/>
</dbReference>
<feature type="region of interest" description="Disordered" evidence="4">
    <location>
        <begin position="184"/>
        <end position="225"/>
    </location>
</feature>
<dbReference type="RefSeq" id="WP_177199055.1">
    <property type="nucleotide sequence ID" value="NZ_FOOK01000012.1"/>
</dbReference>
<accession>A0A1I2NAF7</accession>
<dbReference type="PANTHER" id="PTHR12302">
    <property type="entry name" value="EBNA2 BINDING PROTEIN P100"/>
    <property type="match status" value="1"/>
</dbReference>
<protein>
    <submittedName>
        <fullName evidence="7">Micrococcal nuclease</fullName>
    </submittedName>
</protein>
<dbReference type="Proteomes" id="UP000198661">
    <property type="component" value="Unassembled WGS sequence"/>
</dbReference>
<reference evidence="7 8" key="1">
    <citation type="submission" date="2016-10" db="EMBL/GenBank/DDBJ databases">
        <authorList>
            <person name="de Groot N.N."/>
        </authorList>
    </citation>
    <scope>NUCLEOTIDE SEQUENCE [LARGE SCALE GENOMIC DNA]</scope>
    <source>
        <strain evidence="7 8">DSM 44945</strain>
    </source>
</reference>
<keyword evidence="5" id="KW-0732">Signal</keyword>
<name>A0A1I2NAF7_9BACL</name>
<dbReference type="GO" id="GO:0004519">
    <property type="term" value="F:endonuclease activity"/>
    <property type="evidence" value="ECO:0007669"/>
    <property type="project" value="UniProtKB-KW"/>
</dbReference>
<gene>
    <name evidence="7" type="ORF">SAMN04488025_11217</name>
</gene>